<proteinExistence type="predicted"/>
<comment type="caution">
    <text evidence="1">The sequence shown here is derived from an EMBL/GenBank/DDBJ whole genome shotgun (WGS) entry which is preliminary data.</text>
</comment>
<name>A0ABS4QGW7_9NOCA</name>
<gene>
    <name evidence="1" type="ORF">BJ987_003729</name>
</gene>
<keyword evidence="2" id="KW-1185">Reference proteome</keyword>
<accession>A0ABS4QGW7</accession>
<sequence>MNTDDGLPRRVVKVDFGAPKHPTLSYTAPPDVIARFVVALRLWNPGYQVEVEPLDLDPGAKVPPLPYWRLFAWD</sequence>
<organism evidence="1 2">
    <name type="scientific">Nocardia goodfellowii</name>
    <dbReference type="NCBI Taxonomy" id="882446"/>
    <lineage>
        <taxon>Bacteria</taxon>
        <taxon>Bacillati</taxon>
        <taxon>Actinomycetota</taxon>
        <taxon>Actinomycetes</taxon>
        <taxon>Mycobacteriales</taxon>
        <taxon>Nocardiaceae</taxon>
        <taxon>Nocardia</taxon>
    </lineage>
</organism>
<evidence type="ECO:0000313" key="2">
    <source>
        <dbReference type="Proteomes" id="UP001519325"/>
    </source>
</evidence>
<dbReference type="Proteomes" id="UP001519325">
    <property type="component" value="Unassembled WGS sequence"/>
</dbReference>
<dbReference type="RefSeq" id="WP_209891529.1">
    <property type="nucleotide sequence ID" value="NZ_JAGGMR010000001.1"/>
</dbReference>
<reference evidence="1 2" key="1">
    <citation type="submission" date="2021-03" db="EMBL/GenBank/DDBJ databases">
        <title>Sequencing the genomes of 1000 actinobacteria strains.</title>
        <authorList>
            <person name="Klenk H.-P."/>
        </authorList>
    </citation>
    <scope>NUCLEOTIDE SEQUENCE [LARGE SCALE GENOMIC DNA]</scope>
    <source>
        <strain evidence="1 2">DSM 45516</strain>
    </source>
</reference>
<evidence type="ECO:0000313" key="1">
    <source>
        <dbReference type="EMBL" id="MBP2190828.1"/>
    </source>
</evidence>
<protein>
    <submittedName>
        <fullName evidence="1">Uncharacterized protein</fullName>
    </submittedName>
</protein>
<dbReference type="EMBL" id="JAGGMR010000001">
    <property type="protein sequence ID" value="MBP2190828.1"/>
    <property type="molecule type" value="Genomic_DNA"/>
</dbReference>